<accession>A0A645DZT0</accession>
<feature type="domain" description="IraD/Gp25-like" evidence="1">
    <location>
        <begin position="23"/>
        <end position="87"/>
    </location>
</feature>
<dbReference type="AlphaFoldDB" id="A0A645DZT0"/>
<name>A0A645DZT0_9ZZZZ</name>
<organism evidence="2">
    <name type="scientific">bioreactor metagenome</name>
    <dbReference type="NCBI Taxonomy" id="1076179"/>
    <lineage>
        <taxon>unclassified sequences</taxon>
        <taxon>metagenomes</taxon>
        <taxon>ecological metagenomes</taxon>
    </lineage>
</organism>
<reference evidence="2" key="1">
    <citation type="submission" date="2019-08" db="EMBL/GenBank/DDBJ databases">
        <authorList>
            <person name="Kucharzyk K."/>
            <person name="Murdoch R.W."/>
            <person name="Higgins S."/>
            <person name="Loffler F."/>
        </authorList>
    </citation>
    <scope>NUCLEOTIDE SEQUENCE</scope>
</reference>
<proteinExistence type="predicted"/>
<dbReference type="InterPro" id="IPR007048">
    <property type="entry name" value="IraD/Gp25-like"/>
</dbReference>
<gene>
    <name evidence="2" type="ORF">SDC9_141266</name>
</gene>
<evidence type="ECO:0000259" key="1">
    <source>
        <dbReference type="Pfam" id="PF04965"/>
    </source>
</evidence>
<dbReference type="EMBL" id="VSSQ01040809">
    <property type="protein sequence ID" value="MPM94123.1"/>
    <property type="molecule type" value="Genomic_DNA"/>
</dbReference>
<dbReference type="SUPFAM" id="SSF160719">
    <property type="entry name" value="gpW/gp25-like"/>
    <property type="match status" value="1"/>
</dbReference>
<sequence>MSSIVITVSQTDAINFNPQTTIEEIAQNVRTILTTPKFSVPLDRDFGVDATIIDKPIPVAQAKMSAEIFNALKKYEPRVSIKKISWTAGLDGNLTPKVEVIINES</sequence>
<evidence type="ECO:0000313" key="2">
    <source>
        <dbReference type="EMBL" id="MPM94123.1"/>
    </source>
</evidence>
<protein>
    <recommendedName>
        <fullName evidence="1">IraD/Gp25-like domain-containing protein</fullName>
    </recommendedName>
</protein>
<comment type="caution">
    <text evidence="2">The sequence shown here is derived from an EMBL/GenBank/DDBJ whole genome shotgun (WGS) entry which is preliminary data.</text>
</comment>
<dbReference type="Pfam" id="PF04965">
    <property type="entry name" value="GPW_gp25"/>
    <property type="match status" value="1"/>
</dbReference>
<dbReference type="Gene3D" id="3.10.450.40">
    <property type="match status" value="1"/>
</dbReference>